<evidence type="ECO:0000256" key="9">
    <source>
        <dbReference type="ARBA" id="ARBA00023098"/>
    </source>
</evidence>
<dbReference type="EMBL" id="QOKY01000126">
    <property type="protein sequence ID" value="RMZ57581.1"/>
    <property type="molecule type" value="Genomic_DNA"/>
</dbReference>
<keyword evidence="5" id="KW-0808">Transferase</keyword>
<comment type="pathway">
    <text evidence="1">Glycolipid biosynthesis; lipid IV(A) biosynthesis; lipid IV(A) from (3R)-3-hydroxytetradecanoyl-[acyl-carrier-protein] and UDP-N-acetyl-alpha-D-glucosamine: step 6/6.</text>
</comment>
<evidence type="ECO:0000256" key="3">
    <source>
        <dbReference type="ARBA" id="ARBA00022516"/>
    </source>
</evidence>
<dbReference type="UniPathway" id="UPA00359">
    <property type="reaction ID" value="UER00482"/>
</dbReference>
<proteinExistence type="predicted"/>
<evidence type="ECO:0000313" key="10">
    <source>
        <dbReference type="EMBL" id="RMZ57581.1"/>
    </source>
</evidence>
<keyword evidence="8" id="KW-0067">ATP-binding</keyword>
<keyword evidence="4" id="KW-0441">Lipid A biosynthesis</keyword>
<keyword evidence="3" id="KW-0444">Lipid biosynthesis</keyword>
<dbReference type="GO" id="GO:0009245">
    <property type="term" value="P:lipid A biosynthetic process"/>
    <property type="evidence" value="ECO:0007669"/>
    <property type="project" value="UniProtKB-KW"/>
</dbReference>
<keyword evidence="6" id="KW-0547">Nucleotide-binding</keyword>
<keyword evidence="7" id="KW-0418">Kinase</keyword>
<evidence type="ECO:0000256" key="1">
    <source>
        <dbReference type="ARBA" id="ARBA00004870"/>
    </source>
</evidence>
<evidence type="ECO:0000256" key="7">
    <source>
        <dbReference type="ARBA" id="ARBA00022777"/>
    </source>
</evidence>
<evidence type="ECO:0000256" key="8">
    <source>
        <dbReference type="ARBA" id="ARBA00022840"/>
    </source>
</evidence>
<dbReference type="Pfam" id="PF02606">
    <property type="entry name" value="LpxK"/>
    <property type="match status" value="2"/>
</dbReference>
<reference evidence="11" key="1">
    <citation type="journal article" date="2018" name="Algal Res.">
        <title>Characterization of plant carbon substrate utilization by Auxenochlorella protothecoides.</title>
        <authorList>
            <person name="Vogler B.W."/>
            <person name="Starkenburg S.R."/>
            <person name="Sudasinghe N."/>
            <person name="Schambach J.Y."/>
            <person name="Rollin J.A."/>
            <person name="Pattathil S."/>
            <person name="Barry A.N."/>
        </authorList>
    </citation>
    <scope>NUCLEOTIDE SEQUENCE [LARGE SCALE GENOMIC DNA]</scope>
    <source>
        <strain evidence="11">UTEX 25</strain>
    </source>
</reference>
<evidence type="ECO:0000256" key="5">
    <source>
        <dbReference type="ARBA" id="ARBA00022679"/>
    </source>
</evidence>
<name>A0A3M7L4B9_AUXPR</name>
<evidence type="ECO:0000256" key="2">
    <source>
        <dbReference type="ARBA" id="ARBA00012071"/>
    </source>
</evidence>
<dbReference type="EC" id="2.7.1.130" evidence="2"/>
<sequence>MGPPSSLRIAIQQSIRQIQRLDDSQIKTLSPAARYLIAPGLSFVAGLTAASNSVRGWLARNGLRGPIPLPVPVIGIGSLTSVGTGKTPFVEFLARHYGRAHATPSLILQAGPGAADEIKFLAEVLDGQPADAAPVASPGEARAALTAHPAARLVLLDDGLRSLRLLRDMEVVCVNCLEPLGNGRLRPRGTLREPARAALRRADAVVLHHADLAGEEEVGRVEGTLAALAPRHTLFMRTRMAPLSLRSLIPPAASLDMSEAGGLGGHVSLARLHGAHVVCLVGVGLPASVEAHVRGLGAAAVEGAGDHPDHHEFELEEVQAAIARVRELQGTPGVRHACLIMTEKDYARQRDLFEAIFSQHAAAPDVTSGPLEEGAPRWGAYLLQSGLEVVQHDRRFSGTKAVFNAVLRLANDNFRQ</sequence>
<gene>
    <name evidence="10" type="ORF">APUTEX25_001781</name>
</gene>
<dbReference type="Proteomes" id="UP000279271">
    <property type="component" value="Unassembled WGS sequence"/>
</dbReference>
<dbReference type="PANTHER" id="PTHR42724:SF1">
    <property type="entry name" value="TETRAACYLDISACCHARIDE 4'-KINASE, MITOCHONDRIAL-RELATED"/>
    <property type="match status" value="1"/>
</dbReference>
<dbReference type="PANTHER" id="PTHR42724">
    <property type="entry name" value="TETRAACYLDISACCHARIDE 4'-KINASE"/>
    <property type="match status" value="1"/>
</dbReference>
<comment type="caution">
    <text evidence="10">The sequence shown here is derived from an EMBL/GenBank/DDBJ whole genome shotgun (WGS) entry which is preliminary data.</text>
</comment>
<organism evidence="10 11">
    <name type="scientific">Auxenochlorella protothecoides</name>
    <name type="common">Green microalga</name>
    <name type="synonym">Chlorella protothecoides</name>
    <dbReference type="NCBI Taxonomy" id="3075"/>
    <lineage>
        <taxon>Eukaryota</taxon>
        <taxon>Viridiplantae</taxon>
        <taxon>Chlorophyta</taxon>
        <taxon>core chlorophytes</taxon>
        <taxon>Trebouxiophyceae</taxon>
        <taxon>Chlorellales</taxon>
        <taxon>Chlorellaceae</taxon>
        <taxon>Auxenochlorella</taxon>
    </lineage>
</organism>
<evidence type="ECO:0000256" key="6">
    <source>
        <dbReference type="ARBA" id="ARBA00022741"/>
    </source>
</evidence>
<dbReference type="AlphaFoldDB" id="A0A3M7L4B9"/>
<protein>
    <recommendedName>
        <fullName evidence="2">tetraacyldisaccharide 4'-kinase</fullName>
        <ecNumber evidence="2">2.7.1.130</ecNumber>
    </recommendedName>
</protein>
<dbReference type="GO" id="GO:0016020">
    <property type="term" value="C:membrane"/>
    <property type="evidence" value="ECO:0007669"/>
    <property type="project" value="GOC"/>
</dbReference>
<dbReference type="GO" id="GO:0005524">
    <property type="term" value="F:ATP binding"/>
    <property type="evidence" value="ECO:0007669"/>
    <property type="project" value="UniProtKB-KW"/>
</dbReference>
<dbReference type="InterPro" id="IPR003758">
    <property type="entry name" value="LpxK"/>
</dbReference>
<evidence type="ECO:0000313" key="11">
    <source>
        <dbReference type="Proteomes" id="UP000279271"/>
    </source>
</evidence>
<accession>A0A3M7L4B9</accession>
<dbReference type="GO" id="GO:0009029">
    <property type="term" value="F:lipid-A 4'-kinase activity"/>
    <property type="evidence" value="ECO:0007669"/>
    <property type="project" value="UniProtKB-EC"/>
</dbReference>
<keyword evidence="9" id="KW-0443">Lipid metabolism</keyword>
<evidence type="ECO:0000256" key="4">
    <source>
        <dbReference type="ARBA" id="ARBA00022556"/>
    </source>
</evidence>